<dbReference type="AlphaFoldDB" id="A0A067PVZ5"/>
<gene>
    <name evidence="2" type="ORF">JAAARDRAFT_649682</name>
</gene>
<evidence type="ECO:0000313" key="2">
    <source>
        <dbReference type="EMBL" id="KDQ58983.1"/>
    </source>
</evidence>
<evidence type="ECO:0000256" key="1">
    <source>
        <dbReference type="SAM" id="MobiDB-lite"/>
    </source>
</evidence>
<proteinExistence type="predicted"/>
<evidence type="ECO:0000313" key="3">
    <source>
        <dbReference type="Proteomes" id="UP000027265"/>
    </source>
</evidence>
<dbReference type="EMBL" id="KL197716">
    <property type="protein sequence ID" value="KDQ58983.1"/>
    <property type="molecule type" value="Genomic_DNA"/>
</dbReference>
<protein>
    <submittedName>
        <fullName evidence="2">Uncharacterized protein</fullName>
    </submittedName>
</protein>
<name>A0A067PVZ5_9AGAM</name>
<dbReference type="OrthoDB" id="2622478at2759"/>
<dbReference type="InParanoid" id="A0A067PVZ5"/>
<reference evidence="3" key="1">
    <citation type="journal article" date="2014" name="Proc. Natl. Acad. Sci. U.S.A.">
        <title>Extensive sampling of basidiomycete genomes demonstrates inadequacy of the white-rot/brown-rot paradigm for wood decay fungi.</title>
        <authorList>
            <person name="Riley R."/>
            <person name="Salamov A.A."/>
            <person name="Brown D.W."/>
            <person name="Nagy L.G."/>
            <person name="Floudas D."/>
            <person name="Held B.W."/>
            <person name="Levasseur A."/>
            <person name="Lombard V."/>
            <person name="Morin E."/>
            <person name="Otillar R."/>
            <person name="Lindquist E.A."/>
            <person name="Sun H."/>
            <person name="LaButti K.M."/>
            <person name="Schmutz J."/>
            <person name="Jabbour D."/>
            <person name="Luo H."/>
            <person name="Baker S.E."/>
            <person name="Pisabarro A.G."/>
            <person name="Walton J.D."/>
            <person name="Blanchette R.A."/>
            <person name="Henrissat B."/>
            <person name="Martin F."/>
            <person name="Cullen D."/>
            <person name="Hibbett D.S."/>
            <person name="Grigoriev I.V."/>
        </authorList>
    </citation>
    <scope>NUCLEOTIDE SEQUENCE [LARGE SCALE GENOMIC DNA]</scope>
    <source>
        <strain evidence="3">MUCL 33604</strain>
    </source>
</reference>
<keyword evidence="3" id="KW-1185">Reference proteome</keyword>
<feature type="region of interest" description="Disordered" evidence="1">
    <location>
        <begin position="168"/>
        <end position="190"/>
    </location>
</feature>
<sequence>MPNYQLPLVDYENPCYCPEVSADSYFETLLDRFDGFAFSREDIQISSFADMLCNYANEDGMLDLLQSRKDRVVRKQNPFQYPPGRARKKPITNASLAPEAALISRSKYPSIMDGHQATLHQAKSKKRKLPFNDQRESFTDIVAPVKRGRSSVSVNVASFDFSDPGDPPIFAKSGYDSSSSRGSSEERTCVTPFAGPSEYIKQAVSVDSRLKSLEGFSNL</sequence>
<feature type="compositionally biased region" description="Low complexity" evidence="1">
    <location>
        <begin position="173"/>
        <end position="182"/>
    </location>
</feature>
<dbReference type="HOGENOM" id="CLU_1261681_0_0_1"/>
<organism evidence="2 3">
    <name type="scientific">Jaapia argillacea MUCL 33604</name>
    <dbReference type="NCBI Taxonomy" id="933084"/>
    <lineage>
        <taxon>Eukaryota</taxon>
        <taxon>Fungi</taxon>
        <taxon>Dikarya</taxon>
        <taxon>Basidiomycota</taxon>
        <taxon>Agaricomycotina</taxon>
        <taxon>Agaricomycetes</taxon>
        <taxon>Agaricomycetidae</taxon>
        <taxon>Jaapiales</taxon>
        <taxon>Jaapiaceae</taxon>
        <taxon>Jaapia</taxon>
    </lineage>
</organism>
<dbReference type="Proteomes" id="UP000027265">
    <property type="component" value="Unassembled WGS sequence"/>
</dbReference>
<accession>A0A067PVZ5</accession>